<evidence type="ECO:0000259" key="3">
    <source>
        <dbReference type="SMART" id="SM00065"/>
    </source>
</evidence>
<proteinExistence type="predicted"/>
<dbReference type="InterPro" id="IPR001932">
    <property type="entry name" value="PPM-type_phosphatase-like_dom"/>
</dbReference>
<dbReference type="PANTHER" id="PTHR43156:SF2">
    <property type="entry name" value="STAGE II SPORULATION PROTEIN E"/>
    <property type="match status" value="1"/>
</dbReference>
<keyword evidence="6" id="KW-1185">Reference proteome</keyword>
<feature type="domain" description="GAF" evidence="3">
    <location>
        <begin position="61"/>
        <end position="231"/>
    </location>
</feature>
<gene>
    <name evidence="5" type="ORF">JIN81_04215</name>
</gene>
<dbReference type="SUPFAM" id="SSF81606">
    <property type="entry name" value="PP2C-like"/>
    <property type="match status" value="1"/>
</dbReference>
<dbReference type="SUPFAM" id="SSF55781">
    <property type="entry name" value="GAF domain-like"/>
    <property type="match status" value="1"/>
</dbReference>
<dbReference type="PANTHER" id="PTHR43156">
    <property type="entry name" value="STAGE II SPORULATION PROTEIN E-RELATED"/>
    <property type="match status" value="1"/>
</dbReference>
<dbReference type="InterPro" id="IPR029016">
    <property type="entry name" value="GAF-like_dom_sf"/>
</dbReference>
<feature type="domain" description="PPM-type phosphatase" evidence="4">
    <location>
        <begin position="258"/>
        <end position="479"/>
    </location>
</feature>
<dbReference type="Proteomes" id="UP000658278">
    <property type="component" value="Unassembled WGS sequence"/>
</dbReference>
<evidence type="ECO:0000313" key="6">
    <source>
        <dbReference type="Proteomes" id="UP000658278"/>
    </source>
</evidence>
<accession>A0A934RC04</accession>
<reference evidence="5" key="1">
    <citation type="submission" date="2021-01" db="EMBL/GenBank/DDBJ databases">
        <title>Modified the classification status of verrucomicrobia.</title>
        <authorList>
            <person name="Feng X."/>
        </authorList>
    </citation>
    <scope>NUCLEOTIDE SEQUENCE</scope>
    <source>
        <strain evidence="5">KCTC 22201</strain>
    </source>
</reference>
<sequence length="480" mass="52723">MERLLPYLLLLMVVVVFLLLFGRLRRRFHRKKDLLRDIETEEVRMFEFLHRLGAAIGSETSQEQLYRIIVEGIDEVVTAEGGAIYLLDASGELLVPKYLSSNCPPLIGVPMEVRKKAERDARAMSSYLHLTQVPVEHGIFGEALASGRPIHVPSLRTHESFRDAFHGYGGGEDIAVQVAPLRHGGKDLGVLAVARRLSDRPFSTNDISVFRTAAEQSAFALGNALIYREADEKRQIEGDLRNASEVQRVLLPQESPVIPGYRVHGTNIPARIISGDYYDHLELGDGHHGIVIADVSGKGVAAGLLMAMCRSVLRAKAGDSMDPGEVLARVNELLFPDIREDMFVSLFYGVIVGETGTVRLARAGHDAALLFRSETGTIEMVKPPGLAIGVDGGEVFERITRTVEIDLKHGDCLLFYTDGIQEAIDESGKEFGIERLREVFLGSAGLGAEAAVAAVQREVAKFTGQGRQMDDITMLAVERR</sequence>
<dbReference type="AlphaFoldDB" id="A0A934RC04"/>
<dbReference type="InterPro" id="IPR052016">
    <property type="entry name" value="Bact_Sigma-Reg"/>
</dbReference>
<keyword evidence="2" id="KW-0812">Transmembrane</keyword>
<dbReference type="Gene3D" id="3.30.450.40">
    <property type="match status" value="1"/>
</dbReference>
<protein>
    <submittedName>
        <fullName evidence="5">SpoIIE family protein phosphatase</fullName>
    </submittedName>
</protein>
<dbReference type="RefSeq" id="WP_200276757.1">
    <property type="nucleotide sequence ID" value="NZ_JAENII010000002.1"/>
</dbReference>
<keyword evidence="2" id="KW-1133">Transmembrane helix</keyword>
<keyword evidence="2" id="KW-0472">Membrane</keyword>
<dbReference type="InterPro" id="IPR003018">
    <property type="entry name" value="GAF"/>
</dbReference>
<evidence type="ECO:0000256" key="2">
    <source>
        <dbReference type="SAM" id="Phobius"/>
    </source>
</evidence>
<dbReference type="SMART" id="SM00065">
    <property type="entry name" value="GAF"/>
    <property type="match status" value="1"/>
</dbReference>
<organism evidence="5 6">
    <name type="scientific">Haloferula rosea</name>
    <dbReference type="NCBI Taxonomy" id="490093"/>
    <lineage>
        <taxon>Bacteria</taxon>
        <taxon>Pseudomonadati</taxon>
        <taxon>Verrucomicrobiota</taxon>
        <taxon>Verrucomicrobiia</taxon>
        <taxon>Verrucomicrobiales</taxon>
        <taxon>Verrucomicrobiaceae</taxon>
        <taxon>Haloferula</taxon>
    </lineage>
</organism>
<name>A0A934RC04_9BACT</name>
<dbReference type="EMBL" id="JAENII010000002">
    <property type="protein sequence ID" value="MBK1826211.1"/>
    <property type="molecule type" value="Genomic_DNA"/>
</dbReference>
<dbReference type="GO" id="GO:0016791">
    <property type="term" value="F:phosphatase activity"/>
    <property type="evidence" value="ECO:0007669"/>
    <property type="project" value="TreeGrafter"/>
</dbReference>
<evidence type="ECO:0000259" key="4">
    <source>
        <dbReference type="SMART" id="SM00331"/>
    </source>
</evidence>
<evidence type="ECO:0000313" key="5">
    <source>
        <dbReference type="EMBL" id="MBK1826211.1"/>
    </source>
</evidence>
<dbReference type="Pfam" id="PF13185">
    <property type="entry name" value="GAF_2"/>
    <property type="match status" value="1"/>
</dbReference>
<evidence type="ECO:0000256" key="1">
    <source>
        <dbReference type="ARBA" id="ARBA00022801"/>
    </source>
</evidence>
<feature type="transmembrane region" description="Helical" evidence="2">
    <location>
        <begin position="6"/>
        <end position="24"/>
    </location>
</feature>
<comment type="caution">
    <text evidence="5">The sequence shown here is derived from an EMBL/GenBank/DDBJ whole genome shotgun (WGS) entry which is preliminary data.</text>
</comment>
<dbReference type="Gene3D" id="3.60.40.10">
    <property type="entry name" value="PPM-type phosphatase domain"/>
    <property type="match status" value="1"/>
</dbReference>
<dbReference type="InterPro" id="IPR036457">
    <property type="entry name" value="PPM-type-like_dom_sf"/>
</dbReference>
<dbReference type="Pfam" id="PF07228">
    <property type="entry name" value="SpoIIE"/>
    <property type="match status" value="1"/>
</dbReference>
<dbReference type="SMART" id="SM00331">
    <property type="entry name" value="PP2C_SIG"/>
    <property type="match status" value="1"/>
</dbReference>
<keyword evidence="1" id="KW-0378">Hydrolase</keyword>